<name>A9EB41_9FLAO</name>
<comment type="caution">
    <text evidence="1">The sequence shown here is derived from an EMBL/GenBank/DDBJ whole genome shotgun (WGS) entry which is preliminary data.</text>
</comment>
<reference evidence="1 2" key="1">
    <citation type="journal article" date="2011" name="J. Bacteriol.">
        <title>Genome sequence of the algicidal bacterium Kordia algicida OT-1.</title>
        <authorList>
            <person name="Lee H.S."/>
            <person name="Kang S.G."/>
            <person name="Kwon K.K."/>
            <person name="Lee J.H."/>
            <person name="Kim S.J."/>
        </authorList>
    </citation>
    <scope>NUCLEOTIDE SEQUENCE [LARGE SCALE GENOMIC DNA]</scope>
    <source>
        <strain evidence="1 2">OT-1</strain>
    </source>
</reference>
<dbReference type="RefSeq" id="WP_007094649.1">
    <property type="nucleotide sequence ID" value="NZ_CP142125.1"/>
</dbReference>
<protein>
    <submittedName>
        <fullName evidence="1">Uncharacterized protein</fullName>
    </submittedName>
</protein>
<evidence type="ECO:0000313" key="2">
    <source>
        <dbReference type="Proteomes" id="UP000002945"/>
    </source>
</evidence>
<keyword evidence="2" id="KW-1185">Reference proteome</keyword>
<dbReference type="eggNOG" id="ENOG502Z9KH">
    <property type="taxonomic scope" value="Bacteria"/>
</dbReference>
<organism evidence="1 2">
    <name type="scientific">Kordia algicida OT-1</name>
    <dbReference type="NCBI Taxonomy" id="391587"/>
    <lineage>
        <taxon>Bacteria</taxon>
        <taxon>Pseudomonadati</taxon>
        <taxon>Bacteroidota</taxon>
        <taxon>Flavobacteriia</taxon>
        <taxon>Flavobacteriales</taxon>
        <taxon>Flavobacteriaceae</taxon>
        <taxon>Kordia</taxon>
    </lineage>
</organism>
<dbReference type="HOGENOM" id="CLU_813530_0_0_10"/>
<evidence type="ECO:0000313" key="1">
    <source>
        <dbReference type="EMBL" id="EDP94578.1"/>
    </source>
</evidence>
<gene>
    <name evidence="1" type="ORF">KAOT1_10461</name>
</gene>
<dbReference type="Proteomes" id="UP000002945">
    <property type="component" value="Unassembled WGS sequence"/>
</dbReference>
<accession>A9EB41</accession>
<dbReference type="EMBL" id="ABIB01000016">
    <property type="protein sequence ID" value="EDP94578.1"/>
    <property type="molecule type" value="Genomic_DNA"/>
</dbReference>
<proteinExistence type="predicted"/>
<dbReference type="AlphaFoldDB" id="A9EB41"/>
<dbReference type="OrthoDB" id="1184601at2"/>
<sequence>MSNTQIPSGWIGGFAQSNPAFAYPTPDLSSLEMKDNMDNIDLLQRQQGVKWPEFSWQTILGDESSRCFQMFSPYISRLGYTDEGRVYSIICPQQGACSPTFGCMNVEVTVTGQRGWVDETAKTFYADMTVEGTIWFSPSTHQDDKVKKIWALFNKLGLKFPSSKANAIKVKTHKFQDPNHPIFPVSQGETPRFKSPEFARHELEAWNVGHIDVQIGGIAKTGNKIVDDFNEMVMFAFNTASGNMLKQGNTLTWNVWFTPPELVDKEEWRTHAERWRKSIDADHGSPTGPGTEARYFDGTPFKSADAFDTEMKGVLKAEIGTIKQTEINKVEGFLNKHFKGEL</sequence>